<proteinExistence type="predicted"/>
<sequence>MEIDAYLWSLYQDPYFIFSNEPYSKRYAIITGWNRFGKKQSHQDNLLQNEQLLASLPNVEVVGVLVGNDDFSWYEESYAIAIEKDSARELAKKYAQNAIYFVEKGELTLLSCLDERETPIGQIKARCVEGFK</sequence>
<dbReference type="InterPro" id="IPR021710">
    <property type="entry name" value="DUF3293"/>
</dbReference>
<accession>A0A9X1XIT2</accession>
<evidence type="ECO:0000313" key="1">
    <source>
        <dbReference type="EMBL" id="MCK6262423.1"/>
    </source>
</evidence>
<dbReference type="RefSeq" id="WP_248007537.1">
    <property type="nucleotide sequence ID" value="NZ_JAJHVV010000002.1"/>
</dbReference>
<gene>
    <name evidence="1" type="ORF">KP803_03970</name>
</gene>
<dbReference type="Proteomes" id="UP001139559">
    <property type="component" value="Unassembled WGS sequence"/>
</dbReference>
<reference evidence="1" key="1">
    <citation type="submission" date="2021-11" db="EMBL/GenBank/DDBJ databases">
        <title>Vibrio ZSDE26 sp. nov. and Vibrio ZSDZ34 sp. nov., isolated from coastal seawater in Qingdao.</title>
        <authorList>
            <person name="Zhang P."/>
        </authorList>
    </citation>
    <scope>NUCLEOTIDE SEQUENCE</scope>
    <source>
        <strain evidence="1">ZSDE26</strain>
    </source>
</reference>
<evidence type="ECO:0000313" key="2">
    <source>
        <dbReference type="Proteomes" id="UP001139559"/>
    </source>
</evidence>
<keyword evidence="2" id="KW-1185">Reference proteome</keyword>
<dbReference type="AlphaFoldDB" id="A0A9X1XIT2"/>
<comment type="caution">
    <text evidence="1">The sequence shown here is derived from an EMBL/GenBank/DDBJ whole genome shotgun (WGS) entry which is preliminary data.</text>
</comment>
<dbReference type="Pfam" id="PF11697">
    <property type="entry name" value="DUF3293"/>
    <property type="match status" value="1"/>
</dbReference>
<dbReference type="EMBL" id="JAJHVV010000002">
    <property type="protein sequence ID" value="MCK6262423.1"/>
    <property type="molecule type" value="Genomic_DNA"/>
</dbReference>
<organism evidence="1 2">
    <name type="scientific">Vibrio amylolyticus</name>
    <dbReference type="NCBI Taxonomy" id="2847292"/>
    <lineage>
        <taxon>Bacteria</taxon>
        <taxon>Pseudomonadati</taxon>
        <taxon>Pseudomonadota</taxon>
        <taxon>Gammaproteobacteria</taxon>
        <taxon>Vibrionales</taxon>
        <taxon>Vibrionaceae</taxon>
        <taxon>Vibrio</taxon>
    </lineage>
</organism>
<protein>
    <submittedName>
        <fullName evidence="1">DUF3293 domain-containing protein</fullName>
    </submittedName>
</protein>
<name>A0A9X1XIT2_9VIBR</name>